<feature type="domain" description="Cupin type-2" evidence="2">
    <location>
        <begin position="60"/>
        <end position="128"/>
    </location>
</feature>
<dbReference type="InterPro" id="IPR013096">
    <property type="entry name" value="Cupin_2"/>
</dbReference>
<dbReference type="PANTHER" id="PTHR35848">
    <property type="entry name" value="OXALATE-BINDING PROTEIN"/>
    <property type="match status" value="1"/>
</dbReference>
<keyword evidence="1" id="KW-0479">Metal-binding</keyword>
<dbReference type="GeneID" id="96002475"/>
<evidence type="ECO:0000313" key="4">
    <source>
        <dbReference type="Proteomes" id="UP000803884"/>
    </source>
</evidence>
<gene>
    <name evidence="3" type="ORF">WHR41_01031</name>
</gene>
<dbReference type="PANTHER" id="PTHR35848:SF6">
    <property type="entry name" value="CUPIN TYPE-2 DOMAIN-CONTAINING PROTEIN"/>
    <property type="match status" value="1"/>
</dbReference>
<dbReference type="RefSeq" id="XP_069233174.1">
    <property type="nucleotide sequence ID" value="XM_069369637.1"/>
</dbReference>
<proteinExistence type="predicted"/>
<name>A0AB34KYE8_9PEZI</name>
<accession>A0AB34KYE8</accession>
<dbReference type="InterPro" id="IPR051610">
    <property type="entry name" value="GPI/OXD"/>
</dbReference>
<dbReference type="SUPFAM" id="SSF51182">
    <property type="entry name" value="RmlC-like cupins"/>
    <property type="match status" value="1"/>
</dbReference>
<protein>
    <recommendedName>
        <fullName evidence="2">Cupin type-2 domain-containing protein</fullName>
    </recommendedName>
</protein>
<dbReference type="EMBL" id="JAAQHG020000003">
    <property type="protein sequence ID" value="KAL1590069.1"/>
    <property type="molecule type" value="Genomic_DNA"/>
</dbReference>
<reference evidence="3 4" key="1">
    <citation type="journal article" date="2020" name="Microbiol. Resour. Announc.">
        <title>Draft Genome Sequence of a Cladosporium Species Isolated from the Mesophotic Ascidian Didemnum maculosum.</title>
        <authorList>
            <person name="Gioti A."/>
            <person name="Siaperas R."/>
            <person name="Nikolaivits E."/>
            <person name="Le Goff G."/>
            <person name="Ouazzani J."/>
            <person name="Kotoulas G."/>
            <person name="Topakas E."/>
        </authorList>
    </citation>
    <scope>NUCLEOTIDE SEQUENCE [LARGE SCALE GENOMIC DNA]</scope>
    <source>
        <strain evidence="3 4">TM138-S3</strain>
    </source>
</reference>
<sequence>MGTTLANQQSPRKAVILEREAIEAQEKESFSDPSNGIVSWKTLISAPYTNTNSLTAGIATCPPQQGHLCPHRHAHAEIYHIISGRGILCIDGVEQEVAAGTVAYIPGDAEHSIRNDEPEEDLKWLYVFGADSFKDVVYRF</sequence>
<dbReference type="AlphaFoldDB" id="A0AB34KYE8"/>
<organism evidence="3 4">
    <name type="scientific">Cladosporium halotolerans</name>
    <dbReference type="NCBI Taxonomy" id="1052096"/>
    <lineage>
        <taxon>Eukaryota</taxon>
        <taxon>Fungi</taxon>
        <taxon>Dikarya</taxon>
        <taxon>Ascomycota</taxon>
        <taxon>Pezizomycotina</taxon>
        <taxon>Dothideomycetes</taxon>
        <taxon>Dothideomycetidae</taxon>
        <taxon>Cladosporiales</taxon>
        <taxon>Cladosporiaceae</taxon>
        <taxon>Cladosporium</taxon>
    </lineage>
</organism>
<keyword evidence="4" id="KW-1185">Reference proteome</keyword>
<comment type="caution">
    <text evidence="3">The sequence shown here is derived from an EMBL/GenBank/DDBJ whole genome shotgun (WGS) entry which is preliminary data.</text>
</comment>
<dbReference type="Proteomes" id="UP000803884">
    <property type="component" value="Unassembled WGS sequence"/>
</dbReference>
<dbReference type="GO" id="GO:0046872">
    <property type="term" value="F:metal ion binding"/>
    <property type="evidence" value="ECO:0007669"/>
    <property type="project" value="UniProtKB-KW"/>
</dbReference>
<dbReference type="InterPro" id="IPR011051">
    <property type="entry name" value="RmlC_Cupin_sf"/>
</dbReference>
<dbReference type="Pfam" id="PF07883">
    <property type="entry name" value="Cupin_2"/>
    <property type="match status" value="1"/>
</dbReference>
<evidence type="ECO:0000259" key="2">
    <source>
        <dbReference type="Pfam" id="PF07883"/>
    </source>
</evidence>
<evidence type="ECO:0000313" key="3">
    <source>
        <dbReference type="EMBL" id="KAL1590069.1"/>
    </source>
</evidence>
<evidence type="ECO:0000256" key="1">
    <source>
        <dbReference type="ARBA" id="ARBA00022723"/>
    </source>
</evidence>
<dbReference type="InterPro" id="IPR014710">
    <property type="entry name" value="RmlC-like_jellyroll"/>
</dbReference>
<dbReference type="Gene3D" id="2.60.120.10">
    <property type="entry name" value="Jelly Rolls"/>
    <property type="match status" value="1"/>
</dbReference>